<evidence type="ECO:0000313" key="2">
    <source>
        <dbReference type="Proteomes" id="UP000430692"/>
    </source>
</evidence>
<protein>
    <submittedName>
        <fullName evidence="1">Cytosolic protein</fullName>
    </submittedName>
</protein>
<dbReference type="RefSeq" id="WP_160802960.1">
    <property type="nucleotide sequence ID" value="NZ_WUUL01000016.1"/>
</dbReference>
<accession>A0A6I4W5M0</accession>
<dbReference type="Proteomes" id="UP000430692">
    <property type="component" value="Unassembled WGS sequence"/>
</dbReference>
<evidence type="ECO:0000313" key="1">
    <source>
        <dbReference type="EMBL" id="MXQ55612.1"/>
    </source>
</evidence>
<dbReference type="EMBL" id="WUUL01000016">
    <property type="protein sequence ID" value="MXQ55612.1"/>
    <property type="molecule type" value="Genomic_DNA"/>
</dbReference>
<keyword evidence="2" id="KW-1185">Reference proteome</keyword>
<sequence>MYFGRDLEELSSIPIEDWEIDELSYHHYMFSQMSPLINEQGVSLHHQVIDEIMKRGNHQHP</sequence>
<proteinExistence type="predicted"/>
<dbReference type="AlphaFoldDB" id="A0A6I4W5M0"/>
<name>A0A6I4W5M0_9BACL</name>
<gene>
    <name evidence="1" type="ORF">GSM42_18165</name>
</gene>
<organism evidence="1 2">
    <name type="scientific">Shimazuella alba</name>
    <dbReference type="NCBI Taxonomy" id="2690964"/>
    <lineage>
        <taxon>Bacteria</taxon>
        <taxon>Bacillati</taxon>
        <taxon>Bacillota</taxon>
        <taxon>Bacilli</taxon>
        <taxon>Bacillales</taxon>
        <taxon>Thermoactinomycetaceae</taxon>
        <taxon>Shimazuella</taxon>
    </lineage>
</organism>
<comment type="caution">
    <text evidence="1">The sequence shown here is derived from an EMBL/GenBank/DDBJ whole genome shotgun (WGS) entry which is preliminary data.</text>
</comment>
<reference evidence="1 2" key="1">
    <citation type="submission" date="2019-12" db="EMBL/GenBank/DDBJ databases">
        <title>Whole-genome analyses of novel actinobacteria.</title>
        <authorList>
            <person name="Sahin N."/>
            <person name="Saygin H."/>
        </authorList>
    </citation>
    <scope>NUCLEOTIDE SEQUENCE [LARGE SCALE GENOMIC DNA]</scope>
    <source>
        <strain evidence="1 2">KC615</strain>
    </source>
</reference>